<evidence type="ECO:0000256" key="9">
    <source>
        <dbReference type="SAM" id="Phobius"/>
    </source>
</evidence>
<keyword evidence="9" id="KW-0472">Membrane</keyword>
<dbReference type="Pfam" id="PF11734">
    <property type="entry name" value="TilS_C"/>
    <property type="match status" value="1"/>
</dbReference>
<keyword evidence="2 8" id="KW-0963">Cytoplasm</keyword>
<dbReference type="InterPro" id="IPR012796">
    <property type="entry name" value="Lysidine-tRNA-synth_C"/>
</dbReference>
<evidence type="ECO:0000313" key="11">
    <source>
        <dbReference type="EMBL" id="KEZ93103.1"/>
    </source>
</evidence>
<comment type="caution">
    <text evidence="11">The sequence shown here is derived from an EMBL/GenBank/DDBJ whole genome shotgun (WGS) entry which is preliminary data.</text>
</comment>
<reference evidence="11 13" key="1">
    <citation type="submission" date="2014-07" db="EMBL/GenBank/DDBJ databases">
        <title>Draft genome sequence of Nonlabens ulvanivorans, an ulvan degrading bacterium.</title>
        <authorList>
            <person name="Kopel M."/>
            <person name="Helbert W."/>
            <person name="Henrissat B."/>
            <person name="Doniger T."/>
            <person name="Banin E."/>
        </authorList>
    </citation>
    <scope>NUCLEOTIDE SEQUENCE [LARGE SCALE GENOMIC DNA]</scope>
    <source>
        <strain evidence="11 13">PLR</strain>
    </source>
</reference>
<organism evidence="11 13">
    <name type="scientific">Nonlabens ulvanivorans</name>
    <name type="common">Persicivirga ulvanivorans</name>
    <dbReference type="NCBI Taxonomy" id="906888"/>
    <lineage>
        <taxon>Bacteria</taxon>
        <taxon>Pseudomonadati</taxon>
        <taxon>Bacteroidota</taxon>
        <taxon>Flavobacteriia</taxon>
        <taxon>Flavobacteriales</taxon>
        <taxon>Flavobacteriaceae</taxon>
        <taxon>Nonlabens</taxon>
    </lineage>
</organism>
<dbReference type="GO" id="GO:0005524">
    <property type="term" value="F:ATP binding"/>
    <property type="evidence" value="ECO:0007669"/>
    <property type="project" value="UniProtKB-UniRule"/>
</dbReference>
<dbReference type="NCBIfam" id="TIGR02433">
    <property type="entry name" value="lysidine_TilS_C"/>
    <property type="match status" value="1"/>
</dbReference>
<dbReference type="EC" id="6.3.4.19" evidence="8"/>
<evidence type="ECO:0000313" key="14">
    <source>
        <dbReference type="Proteomes" id="UP000239997"/>
    </source>
</evidence>
<dbReference type="InterPro" id="IPR011063">
    <property type="entry name" value="TilS/TtcA_N"/>
</dbReference>
<keyword evidence="5 8" id="KW-0547">Nucleotide-binding</keyword>
<dbReference type="SUPFAM" id="SSF52402">
    <property type="entry name" value="Adenine nucleotide alpha hydrolases-like"/>
    <property type="match status" value="1"/>
</dbReference>
<evidence type="ECO:0000256" key="7">
    <source>
        <dbReference type="ARBA" id="ARBA00048539"/>
    </source>
</evidence>
<keyword evidence="4 8" id="KW-0819">tRNA processing</keyword>
<evidence type="ECO:0000256" key="1">
    <source>
        <dbReference type="ARBA" id="ARBA00004496"/>
    </source>
</evidence>
<evidence type="ECO:0000256" key="4">
    <source>
        <dbReference type="ARBA" id="ARBA00022694"/>
    </source>
</evidence>
<dbReference type="GO" id="GO:0032267">
    <property type="term" value="F:tRNA(Ile)-lysidine synthase activity"/>
    <property type="evidence" value="ECO:0007669"/>
    <property type="project" value="UniProtKB-EC"/>
</dbReference>
<keyword evidence="9" id="KW-1133">Transmembrane helix</keyword>
<dbReference type="InterPro" id="IPR012795">
    <property type="entry name" value="tRNA_Ile_lys_synt_N"/>
</dbReference>
<dbReference type="Pfam" id="PF01171">
    <property type="entry name" value="ATP_bind_3"/>
    <property type="match status" value="1"/>
</dbReference>
<evidence type="ECO:0000256" key="3">
    <source>
        <dbReference type="ARBA" id="ARBA00022598"/>
    </source>
</evidence>
<keyword evidence="3 8" id="KW-0436">Ligase</keyword>
<dbReference type="CDD" id="cd01992">
    <property type="entry name" value="TilS_N"/>
    <property type="match status" value="1"/>
</dbReference>
<dbReference type="RefSeq" id="WP_036584735.1">
    <property type="nucleotide sequence ID" value="NZ_JPJI01000032.1"/>
</dbReference>
<evidence type="ECO:0000259" key="10">
    <source>
        <dbReference type="SMART" id="SM00977"/>
    </source>
</evidence>
<dbReference type="HAMAP" id="MF_01161">
    <property type="entry name" value="tRNA_Ile_lys_synt"/>
    <property type="match status" value="1"/>
</dbReference>
<dbReference type="PANTHER" id="PTHR43033">
    <property type="entry name" value="TRNA(ILE)-LYSIDINE SYNTHASE-RELATED"/>
    <property type="match status" value="1"/>
</dbReference>
<dbReference type="EMBL" id="PVNA01000003">
    <property type="protein sequence ID" value="PRX13778.1"/>
    <property type="molecule type" value="Genomic_DNA"/>
</dbReference>
<comment type="catalytic activity">
    <reaction evidence="7 8">
        <text>cytidine(34) in tRNA(Ile2) + L-lysine + ATP = lysidine(34) in tRNA(Ile2) + AMP + diphosphate + H(+)</text>
        <dbReference type="Rhea" id="RHEA:43744"/>
        <dbReference type="Rhea" id="RHEA-COMP:10625"/>
        <dbReference type="Rhea" id="RHEA-COMP:10670"/>
        <dbReference type="ChEBI" id="CHEBI:15378"/>
        <dbReference type="ChEBI" id="CHEBI:30616"/>
        <dbReference type="ChEBI" id="CHEBI:32551"/>
        <dbReference type="ChEBI" id="CHEBI:33019"/>
        <dbReference type="ChEBI" id="CHEBI:82748"/>
        <dbReference type="ChEBI" id="CHEBI:83665"/>
        <dbReference type="ChEBI" id="CHEBI:456215"/>
        <dbReference type="EC" id="6.3.4.19"/>
    </reaction>
</comment>
<dbReference type="NCBIfam" id="TIGR02432">
    <property type="entry name" value="lysidine_TilS_N"/>
    <property type="match status" value="1"/>
</dbReference>
<dbReference type="EMBL" id="JPJI01000032">
    <property type="protein sequence ID" value="KEZ93103.1"/>
    <property type="molecule type" value="Genomic_DNA"/>
</dbReference>
<name>A0A084JVW9_NONUL</name>
<reference evidence="12 14" key="2">
    <citation type="submission" date="2018-03" db="EMBL/GenBank/DDBJ databases">
        <title>Genomic Encyclopedia of Archaeal and Bacterial Type Strains, Phase II (KMG-II): from individual species to whole genera.</title>
        <authorList>
            <person name="Goeker M."/>
        </authorList>
    </citation>
    <scope>NUCLEOTIDE SEQUENCE [LARGE SCALE GENOMIC DNA]</scope>
    <source>
        <strain evidence="12 14">DSM 22727</strain>
    </source>
</reference>
<evidence type="ECO:0000313" key="12">
    <source>
        <dbReference type="EMBL" id="PRX13778.1"/>
    </source>
</evidence>
<dbReference type="AlphaFoldDB" id="A0A084JVW9"/>
<dbReference type="SMART" id="SM00977">
    <property type="entry name" value="TilS_C"/>
    <property type="match status" value="1"/>
</dbReference>
<comment type="similarity">
    <text evidence="8">Belongs to the tRNA(Ile)-lysidine synthase family.</text>
</comment>
<evidence type="ECO:0000256" key="5">
    <source>
        <dbReference type="ARBA" id="ARBA00022741"/>
    </source>
</evidence>
<dbReference type="InterPro" id="IPR012094">
    <property type="entry name" value="tRNA_Ile_lys_synt"/>
</dbReference>
<sequence>MLTAFQEHLHDHFYNLKEKRLLIAISGGLDSVVLTHLLSILGYDIALAHCNFHLRSTESDQDEQFVKQLADGLKIDCHVAQFDTLDYARKRSVSTQMAARELRYNYFDDLCDNQNYDYLLTAHHLDDQIETFFINLNRGAGLNGLQGIPQSNGRVIRPLLPFSREQIKNYAIDSQISWREDSSNSSNKYQRNHLRNNILPLLHDALPSLKSHFAQTLVYLKGSQDLVDDAVSRFRESVINTTPTGININVSQLKTFSNPQAYLYEIVKAYGFYNMKDVMNIINGQSGKRIESDQFVIFKDRERVVIEELRLLRPIELTIDDKSVQYRFYDSTIDIEEVNVVDGLSYVKENHDKNVLFLDAALVDYPLKLRSWIIGDRIKPLGMKGSKLVSDVLTDSKVSFIAKEKIVVLTWEDEILWIVGIRSSRHGKVTSLTNRLLKITYKI</sequence>
<dbReference type="InterPro" id="IPR014729">
    <property type="entry name" value="Rossmann-like_a/b/a_fold"/>
</dbReference>
<dbReference type="SUPFAM" id="SSF56037">
    <property type="entry name" value="PheT/TilS domain"/>
    <property type="match status" value="1"/>
</dbReference>
<feature type="domain" description="Lysidine-tRNA(Ile) synthetase C-terminal" evidence="10">
    <location>
        <begin position="367"/>
        <end position="439"/>
    </location>
</feature>
<evidence type="ECO:0000313" key="13">
    <source>
        <dbReference type="Proteomes" id="UP000028531"/>
    </source>
</evidence>
<evidence type="ECO:0000256" key="2">
    <source>
        <dbReference type="ARBA" id="ARBA00022490"/>
    </source>
</evidence>
<evidence type="ECO:0000256" key="8">
    <source>
        <dbReference type="HAMAP-Rule" id="MF_01161"/>
    </source>
</evidence>
<proteinExistence type="inferred from homology"/>
<comment type="domain">
    <text evidence="8">The N-terminal region contains the highly conserved SGGXDS motif, predicted to be a P-loop motif involved in ATP binding.</text>
</comment>
<gene>
    <name evidence="8" type="primary">tilS</name>
    <name evidence="11" type="ORF">IL45_13350</name>
    <name evidence="12" type="ORF">LY02_02026</name>
</gene>
<dbReference type="OrthoDB" id="9807403at2"/>
<dbReference type="GO" id="GO:0006400">
    <property type="term" value="P:tRNA modification"/>
    <property type="evidence" value="ECO:0007669"/>
    <property type="project" value="UniProtKB-UniRule"/>
</dbReference>
<dbReference type="Proteomes" id="UP000028531">
    <property type="component" value="Unassembled WGS sequence"/>
</dbReference>
<keyword evidence="9" id="KW-0812">Transmembrane</keyword>
<accession>A0A084JVW9</accession>
<protein>
    <recommendedName>
        <fullName evidence="8">tRNA(Ile)-lysidine synthase</fullName>
        <ecNumber evidence="8">6.3.4.19</ecNumber>
    </recommendedName>
    <alternativeName>
        <fullName evidence="8">tRNA(Ile)-2-lysyl-cytidine synthase</fullName>
    </alternativeName>
    <alternativeName>
        <fullName evidence="8">tRNA(Ile)-lysidine synthetase</fullName>
    </alternativeName>
</protein>
<dbReference type="Proteomes" id="UP000239997">
    <property type="component" value="Unassembled WGS sequence"/>
</dbReference>
<comment type="function">
    <text evidence="8">Ligates lysine onto the cytidine present at position 34 of the AUA codon-specific tRNA(Ile) that contains the anticodon CAU, in an ATP-dependent manner. Cytidine is converted to lysidine, thus changing the amino acid specificity of the tRNA from methionine to isoleucine.</text>
</comment>
<feature type="binding site" evidence="8">
    <location>
        <begin position="26"/>
        <end position="31"/>
    </location>
    <ligand>
        <name>ATP</name>
        <dbReference type="ChEBI" id="CHEBI:30616"/>
    </ligand>
</feature>
<dbReference type="GO" id="GO:0005737">
    <property type="term" value="C:cytoplasm"/>
    <property type="evidence" value="ECO:0007669"/>
    <property type="project" value="UniProtKB-SubCell"/>
</dbReference>
<keyword evidence="14" id="KW-1185">Reference proteome</keyword>
<dbReference type="PANTHER" id="PTHR43033:SF1">
    <property type="entry name" value="TRNA(ILE)-LYSIDINE SYNTHASE-RELATED"/>
    <property type="match status" value="1"/>
</dbReference>
<feature type="transmembrane region" description="Helical" evidence="9">
    <location>
        <begin position="21"/>
        <end position="43"/>
    </location>
</feature>
<keyword evidence="6 8" id="KW-0067">ATP-binding</keyword>
<comment type="subcellular location">
    <subcellularLocation>
        <location evidence="1 8">Cytoplasm</location>
    </subcellularLocation>
</comment>
<evidence type="ECO:0000256" key="6">
    <source>
        <dbReference type="ARBA" id="ARBA00022840"/>
    </source>
</evidence>
<dbReference type="Gene3D" id="3.40.50.620">
    <property type="entry name" value="HUPs"/>
    <property type="match status" value="1"/>
</dbReference>